<dbReference type="Gene3D" id="3.90.190.10">
    <property type="entry name" value="Protein tyrosine phosphatase superfamily"/>
    <property type="match status" value="1"/>
</dbReference>
<dbReference type="GO" id="GO:0003779">
    <property type="term" value="F:actin binding"/>
    <property type="evidence" value="ECO:0007669"/>
    <property type="project" value="UniProtKB-KW"/>
</dbReference>
<dbReference type="PANTHER" id="PTHR45864">
    <property type="entry name" value="SLINGSHOT PROTEIN PHOSPHATASE HOMOLOG"/>
    <property type="match status" value="1"/>
</dbReference>
<comment type="similarity">
    <text evidence="4">Belongs to the protein-tyrosine phosphatase family.</text>
</comment>
<comment type="function">
    <text evidence="14">Protein phosphatase which regulates actin filament dynamics. Dephosphorylates and activates the actin binding/depolymerizing factor cofilin, which subsequently binds to actin filaments and stimulates their disassembly. Inhibitory phosphorylation of cofilin is mediated by LIMK1, which may also be dephosphorylated and inactivated by this protein.</text>
</comment>
<keyword evidence="9" id="KW-0904">Protein phosphatase</keyword>
<evidence type="ECO:0000256" key="2">
    <source>
        <dbReference type="ARBA" id="ARBA00004245"/>
    </source>
</evidence>
<evidence type="ECO:0000313" key="21">
    <source>
        <dbReference type="EMBL" id="NXD77226.1"/>
    </source>
</evidence>
<dbReference type="InterPro" id="IPR014876">
    <property type="entry name" value="DEK_C"/>
</dbReference>
<evidence type="ECO:0000256" key="14">
    <source>
        <dbReference type="ARBA" id="ARBA00056712"/>
    </source>
</evidence>
<name>A0A851YAG7_9AVES</name>
<dbReference type="GO" id="GO:0032154">
    <property type="term" value="C:cleavage furrow"/>
    <property type="evidence" value="ECO:0007669"/>
    <property type="project" value="UniProtKB-SubCell"/>
</dbReference>
<evidence type="ECO:0000259" key="19">
    <source>
        <dbReference type="PROSITE" id="PS50056"/>
    </source>
</evidence>
<dbReference type="PROSITE" id="PS00383">
    <property type="entry name" value="TYR_PHOSPHATASE_1"/>
    <property type="match status" value="1"/>
</dbReference>
<evidence type="ECO:0000256" key="12">
    <source>
        <dbReference type="ARBA" id="ARBA00023212"/>
    </source>
</evidence>
<dbReference type="GO" id="GO:0030837">
    <property type="term" value="P:negative regulation of actin filament polymerization"/>
    <property type="evidence" value="ECO:0007669"/>
    <property type="project" value="InterPro"/>
</dbReference>
<dbReference type="AlphaFoldDB" id="A0A851YAG7"/>
<feature type="domain" description="Tyrosine specific protein phosphatases" evidence="19">
    <location>
        <begin position="339"/>
        <end position="396"/>
    </location>
</feature>
<feature type="compositionally biased region" description="Low complexity" evidence="17">
    <location>
        <begin position="927"/>
        <end position="945"/>
    </location>
</feature>
<dbReference type="SUPFAM" id="SSF109715">
    <property type="entry name" value="DEK C-terminal domain"/>
    <property type="match status" value="1"/>
</dbReference>
<gene>
    <name evidence="21" type="primary">Ssh1</name>
    <name evidence="21" type="ORF">HALSEN_R13399</name>
</gene>
<dbReference type="GO" id="GO:0005856">
    <property type="term" value="C:cytoskeleton"/>
    <property type="evidence" value="ECO:0007669"/>
    <property type="project" value="UniProtKB-SubCell"/>
</dbReference>
<comment type="caution">
    <text evidence="21">The sequence shown here is derived from an EMBL/GenBank/DDBJ whole genome shotgun (WGS) entry which is preliminary data.</text>
</comment>
<dbReference type="Pfam" id="PF08766">
    <property type="entry name" value="DEK_C"/>
    <property type="match status" value="1"/>
</dbReference>
<evidence type="ECO:0000259" key="20">
    <source>
        <dbReference type="PROSITE" id="PS51998"/>
    </source>
</evidence>
<keyword evidence="6" id="KW-0963">Cytoplasm</keyword>
<dbReference type="PROSITE" id="PS50054">
    <property type="entry name" value="TYR_PHOSPHATASE_DUAL"/>
    <property type="match status" value="1"/>
</dbReference>
<dbReference type="Proteomes" id="UP000648918">
    <property type="component" value="Unassembled WGS sequence"/>
</dbReference>
<evidence type="ECO:0000256" key="10">
    <source>
        <dbReference type="ARBA" id="ARBA00022990"/>
    </source>
</evidence>
<dbReference type="InterPro" id="IPR000387">
    <property type="entry name" value="Tyr_Pase_dom"/>
</dbReference>
<dbReference type="OrthoDB" id="5779068at2759"/>
<evidence type="ECO:0000256" key="9">
    <source>
        <dbReference type="ARBA" id="ARBA00022912"/>
    </source>
</evidence>
<dbReference type="InterPro" id="IPR020422">
    <property type="entry name" value="TYR_PHOSPHATASE_DUAL_dom"/>
</dbReference>
<dbReference type="PROSITE" id="PS51998">
    <property type="entry name" value="DEK_C"/>
    <property type="match status" value="1"/>
</dbReference>
<evidence type="ECO:0000256" key="11">
    <source>
        <dbReference type="ARBA" id="ARBA00023203"/>
    </source>
</evidence>
<keyword evidence="22" id="KW-1185">Reference proteome</keyword>
<keyword evidence="8" id="KW-0378">Hydrolase</keyword>
<organism evidence="21 22">
    <name type="scientific">Halcyon senegalensis</name>
    <dbReference type="NCBI Taxonomy" id="342381"/>
    <lineage>
        <taxon>Eukaryota</taxon>
        <taxon>Metazoa</taxon>
        <taxon>Chordata</taxon>
        <taxon>Craniata</taxon>
        <taxon>Vertebrata</taxon>
        <taxon>Euteleostomi</taxon>
        <taxon>Archelosauria</taxon>
        <taxon>Archosauria</taxon>
        <taxon>Dinosauria</taxon>
        <taxon>Saurischia</taxon>
        <taxon>Theropoda</taxon>
        <taxon>Coelurosauria</taxon>
        <taxon>Aves</taxon>
        <taxon>Neognathae</taxon>
        <taxon>Neoaves</taxon>
        <taxon>Telluraves</taxon>
        <taxon>Coraciimorphae</taxon>
        <taxon>Coraciiformes</taxon>
        <taxon>Alcedinidae</taxon>
        <taxon>Halcyon</taxon>
    </lineage>
</organism>
<evidence type="ECO:0000256" key="5">
    <source>
        <dbReference type="ARBA" id="ARBA00013081"/>
    </source>
</evidence>
<feature type="domain" description="Tyrosine-protein phosphatase" evidence="18">
    <location>
        <begin position="277"/>
        <end position="418"/>
    </location>
</feature>
<sequence length="1051" mass="117350">RLFCSLSESFFMVKGAALFLQQGNSSQSQRSLQHPHKHAGSDLPQHLQVMINLLRCEDRIKLAVRLESVWTDRVRYMVVVYSSGRQDTEENILLGVDFSSKESKSCTIGMVLRLWSDTKIHLDGDGGFSVSTAGRMHIFKPVSVQAMWSALQILHKACEVARRYNYFPGGMALVWATYYESCISSDQSCINEWNAMQDLESTRPDSPALFVDKPTERERTERLIKAKLRSIMMSKDLENVTSKEIRNELEKHMNCNLKEFKEFIDNEMLLILGQMDKPSLIFDHLYLGSEWNASNLEELQGSGIHYILNVTREIDNFFPGLFAYHNIRVYDEETTDLLAHWNEAYHFINKAKKNHSKCLVHCKMGVSRSASTVIAYAMKEFGWSLEKAYNYVKQKRSIARPNAGFMRQLLEYEGILDASKQRHNKLWKQQAESNLPQNTDGTTGSGTFLLESLDIDLENRLADLDTPSQSAYLDNRPGTDASVGFGYCFRRLSDTLLENKLPGDSREGFFPVEELEREALVERVPSLLGQPPAVPAEGRLPETPKALEAAEPLAGLSGFTEKEVKKKLDFSPRKGRIVLDPGEDGVREENLMEKWKRRLSVHKEEGRLNRENLNNNNSKRSCPEDFEHDAVFGILSKVKPSYQSCADCMYSSAGLSPDSFGEQCEKLNPGAARRTATICTQPALLSHLGAGLADHLPSKAHPEEAIRTKNAEAPLPLPTGTGAVEPGLCKSLDQHCGALEKGRDAPKTPVRAPLPRRNSHCDRSLLSAEVVREESLARRDSKPAKDLKYLFGKDVEKPSTNSYLMQHQESLIQLQKAGLVRKHTKELERLKSLPSDASALLRESPLSRVDSSIVEESEDLMAQHGLVPLLGPAPLIAEDAENDVEKFKVKRLLEGISQKTSTPVLCRLEHTSSFTKDFLKTICYTPSSSRSSNLTRSSSSDSIHSVRGKPGLVKQRTQEIETRLRLAGLTVSSPLKRSNSLAKLGCLNLSSEDLSSDMDVSTVTDSKEAVSSESSVLCEPQSTLRSADVTSKLAAKPAVGNLKNMLWMGKS</sequence>
<evidence type="ECO:0000256" key="15">
    <source>
        <dbReference type="ARBA" id="ARBA00067363"/>
    </source>
</evidence>
<evidence type="ECO:0000256" key="3">
    <source>
        <dbReference type="ARBA" id="ARBA00004626"/>
    </source>
</evidence>
<keyword evidence="12" id="KW-0206">Cytoskeleton</keyword>
<dbReference type="GO" id="GO:0030496">
    <property type="term" value="C:midbody"/>
    <property type="evidence" value="ECO:0007669"/>
    <property type="project" value="UniProtKB-SubCell"/>
</dbReference>
<feature type="region of interest" description="Disordered" evidence="17">
    <location>
        <begin position="926"/>
        <end position="954"/>
    </location>
</feature>
<evidence type="ECO:0000256" key="4">
    <source>
        <dbReference type="ARBA" id="ARBA00009580"/>
    </source>
</evidence>
<keyword evidence="10" id="KW-0007">Acetylation</keyword>
<feature type="region of interest" description="Disordered" evidence="17">
    <location>
        <begin position="739"/>
        <end position="758"/>
    </location>
</feature>
<dbReference type="PROSITE" id="PS50056">
    <property type="entry name" value="TYR_PHOSPHATASE_2"/>
    <property type="match status" value="1"/>
</dbReference>
<dbReference type="InterPro" id="IPR000340">
    <property type="entry name" value="Dual-sp_phosphatase_cat-dom"/>
</dbReference>
<evidence type="ECO:0000256" key="1">
    <source>
        <dbReference type="ARBA" id="ARBA00004214"/>
    </source>
</evidence>
<dbReference type="InterPro" id="IPR043587">
    <property type="entry name" value="Phosphatase_SSH-like"/>
</dbReference>
<dbReference type="InterPro" id="IPR016130">
    <property type="entry name" value="Tyr_Pase_AS"/>
</dbReference>
<dbReference type="Gene3D" id="1.10.10.60">
    <property type="entry name" value="Homeodomain-like"/>
    <property type="match status" value="1"/>
</dbReference>
<dbReference type="PANTHER" id="PTHR45864:SF5">
    <property type="entry name" value="PROTEIN PHOSPHATASE SLINGSHOT HOMOLOG 1"/>
    <property type="match status" value="1"/>
</dbReference>
<accession>A0A851YAG7</accession>
<keyword evidence="11" id="KW-0009">Actin-binding</keyword>
<comment type="catalytic activity">
    <reaction evidence="13">
        <text>O-phospho-L-threonyl-[protein] + H2O = L-threonyl-[protein] + phosphate</text>
        <dbReference type="Rhea" id="RHEA:47004"/>
        <dbReference type="Rhea" id="RHEA-COMP:11060"/>
        <dbReference type="Rhea" id="RHEA-COMP:11605"/>
        <dbReference type="ChEBI" id="CHEBI:15377"/>
        <dbReference type="ChEBI" id="CHEBI:30013"/>
        <dbReference type="ChEBI" id="CHEBI:43474"/>
        <dbReference type="ChEBI" id="CHEBI:61977"/>
        <dbReference type="EC" id="3.1.3.16"/>
    </reaction>
</comment>
<feature type="non-terminal residue" evidence="21">
    <location>
        <position position="1051"/>
    </location>
</feature>
<comment type="subcellular location">
    <subcellularLocation>
        <location evidence="3">Cleavage furrow</location>
    </subcellularLocation>
    <subcellularLocation>
        <location evidence="2">Cytoplasm</location>
        <location evidence="2">Cytoskeleton</location>
    </subcellularLocation>
    <subcellularLocation>
        <location evidence="1">Midbody</location>
    </subcellularLocation>
</comment>
<evidence type="ECO:0000256" key="8">
    <source>
        <dbReference type="ARBA" id="ARBA00022801"/>
    </source>
</evidence>
<dbReference type="GO" id="GO:0004722">
    <property type="term" value="F:protein serine/threonine phosphatase activity"/>
    <property type="evidence" value="ECO:0007669"/>
    <property type="project" value="UniProtKB-EC"/>
</dbReference>
<evidence type="ECO:0000313" key="22">
    <source>
        <dbReference type="Proteomes" id="UP000648918"/>
    </source>
</evidence>
<dbReference type="Pfam" id="PF23040">
    <property type="entry name" value="PH_SSH1-like_1st"/>
    <property type="match status" value="1"/>
</dbReference>
<dbReference type="InterPro" id="IPR029021">
    <property type="entry name" value="Prot-tyrosine_phosphatase-like"/>
</dbReference>
<evidence type="ECO:0000256" key="7">
    <source>
        <dbReference type="ARBA" id="ARBA00022553"/>
    </source>
</evidence>
<feature type="non-terminal residue" evidence="21">
    <location>
        <position position="1"/>
    </location>
</feature>
<dbReference type="Pfam" id="PF00782">
    <property type="entry name" value="DSPc"/>
    <property type="match status" value="1"/>
</dbReference>
<evidence type="ECO:0000256" key="16">
    <source>
        <dbReference type="ARBA" id="ARBA00076772"/>
    </source>
</evidence>
<evidence type="ECO:0000256" key="6">
    <source>
        <dbReference type="ARBA" id="ARBA00022490"/>
    </source>
</evidence>
<evidence type="ECO:0000259" key="18">
    <source>
        <dbReference type="PROSITE" id="PS50054"/>
    </source>
</evidence>
<dbReference type="SUPFAM" id="SSF52799">
    <property type="entry name" value="(Phosphotyrosine protein) phosphatases II"/>
    <property type="match status" value="1"/>
</dbReference>
<dbReference type="FunFam" id="3.90.190.10:FF:000004">
    <property type="entry name" value="Protein phosphatase Slingshot homolog 2"/>
    <property type="match status" value="1"/>
</dbReference>
<proteinExistence type="inferred from homology"/>
<evidence type="ECO:0000256" key="17">
    <source>
        <dbReference type="SAM" id="MobiDB-lite"/>
    </source>
</evidence>
<protein>
    <recommendedName>
        <fullName evidence="15">Protein phosphatase Slingshot homolog 1</fullName>
        <ecNumber evidence="5">3.1.3.16</ecNumber>
    </recommendedName>
    <alternativeName>
        <fullName evidence="16">SSH-like protein 1</fullName>
    </alternativeName>
</protein>
<evidence type="ECO:0000256" key="13">
    <source>
        <dbReference type="ARBA" id="ARBA00048336"/>
    </source>
</evidence>
<dbReference type="SMART" id="SM00195">
    <property type="entry name" value="DSPc"/>
    <property type="match status" value="1"/>
</dbReference>
<dbReference type="EMBL" id="WBNJ01000030">
    <property type="protein sequence ID" value="NXD77226.1"/>
    <property type="molecule type" value="Genomic_DNA"/>
</dbReference>
<reference evidence="21" key="1">
    <citation type="submission" date="2019-09" db="EMBL/GenBank/DDBJ databases">
        <title>Bird 10,000 Genomes (B10K) Project - Family phase.</title>
        <authorList>
            <person name="Zhang G."/>
        </authorList>
    </citation>
    <scope>NUCLEOTIDE SEQUENCE</scope>
    <source>
        <strain evidence="21">B10K-DU-024-03</strain>
        <tissue evidence="21">Muscle</tissue>
    </source>
</reference>
<dbReference type="CDD" id="cd11652">
    <property type="entry name" value="SSH-N"/>
    <property type="match status" value="1"/>
</dbReference>
<dbReference type="EC" id="3.1.3.16" evidence="5"/>
<feature type="domain" description="DEK-C" evidence="20">
    <location>
        <begin position="218"/>
        <end position="273"/>
    </location>
</feature>
<dbReference type="InterPro" id="IPR043588">
    <property type="entry name" value="SSH-N"/>
</dbReference>
<keyword evidence="7" id="KW-0597">Phosphoprotein</keyword>
<dbReference type="FunFam" id="1.10.10.60:FF:000423">
    <property type="entry name" value="Slingshot protein phosphatase 1a"/>
    <property type="match status" value="1"/>
</dbReference>